<evidence type="ECO:0000313" key="6">
    <source>
        <dbReference type="EMBL" id="SNT19484.1"/>
    </source>
</evidence>
<evidence type="ECO:0000259" key="5">
    <source>
        <dbReference type="PROSITE" id="PS50977"/>
    </source>
</evidence>
<dbReference type="InterPro" id="IPR001647">
    <property type="entry name" value="HTH_TetR"/>
</dbReference>
<feature type="DNA-binding region" description="H-T-H motif" evidence="4">
    <location>
        <begin position="35"/>
        <end position="54"/>
    </location>
</feature>
<gene>
    <name evidence="6" type="ORF">SAMN05216276_102813</name>
</gene>
<dbReference type="InterPro" id="IPR036271">
    <property type="entry name" value="Tet_transcr_reg_TetR-rel_C_sf"/>
</dbReference>
<dbReference type="PROSITE" id="PS01081">
    <property type="entry name" value="HTH_TETR_1"/>
    <property type="match status" value="1"/>
</dbReference>
<accession>A0A239KQL6</accession>
<dbReference type="SUPFAM" id="SSF48498">
    <property type="entry name" value="Tetracyclin repressor-like, C-terminal domain"/>
    <property type="match status" value="1"/>
</dbReference>
<dbReference type="OrthoDB" id="9795011at2"/>
<dbReference type="EMBL" id="FZOD01000028">
    <property type="protein sequence ID" value="SNT19484.1"/>
    <property type="molecule type" value="Genomic_DNA"/>
</dbReference>
<protein>
    <submittedName>
        <fullName evidence="6">Transcriptional regulator, TetR family</fullName>
    </submittedName>
</protein>
<dbReference type="AlphaFoldDB" id="A0A239KQL6"/>
<evidence type="ECO:0000256" key="2">
    <source>
        <dbReference type="ARBA" id="ARBA00023125"/>
    </source>
</evidence>
<keyword evidence="1" id="KW-0805">Transcription regulation</keyword>
<keyword evidence="7" id="KW-1185">Reference proteome</keyword>
<dbReference type="InterPro" id="IPR009057">
    <property type="entry name" value="Homeodomain-like_sf"/>
</dbReference>
<name>A0A239KQL6_9ACTN</name>
<dbReference type="Pfam" id="PF00440">
    <property type="entry name" value="TetR_N"/>
    <property type="match status" value="1"/>
</dbReference>
<proteinExistence type="predicted"/>
<evidence type="ECO:0000256" key="1">
    <source>
        <dbReference type="ARBA" id="ARBA00023015"/>
    </source>
</evidence>
<evidence type="ECO:0000256" key="4">
    <source>
        <dbReference type="PROSITE-ProRule" id="PRU00335"/>
    </source>
</evidence>
<dbReference type="PANTHER" id="PTHR30055:SF234">
    <property type="entry name" value="HTH-TYPE TRANSCRIPTIONAL REGULATOR BETI"/>
    <property type="match status" value="1"/>
</dbReference>
<sequence>MLGEARPLRADAQRNRARVLEAAEVILARDGLSASMRTIAQHAGVGLGTIYRHFPTQEALYQAVIIDRTQRLIAEAEALSAADDPGAAFFEYFTRIVVNATQKKTLADVLAEADIDPKAGMADISRDMRNAVNKLLVRAQKVGAVRQDLHMPELLALLAATCMAAERNQWSHELRARTLAILFDGLRPHH</sequence>
<feature type="domain" description="HTH tetR-type" evidence="5">
    <location>
        <begin position="13"/>
        <end position="72"/>
    </location>
</feature>
<dbReference type="Proteomes" id="UP000198282">
    <property type="component" value="Unassembled WGS sequence"/>
</dbReference>
<evidence type="ECO:0000256" key="3">
    <source>
        <dbReference type="ARBA" id="ARBA00023163"/>
    </source>
</evidence>
<dbReference type="PANTHER" id="PTHR30055">
    <property type="entry name" value="HTH-TYPE TRANSCRIPTIONAL REGULATOR RUTR"/>
    <property type="match status" value="1"/>
</dbReference>
<dbReference type="GO" id="GO:0000976">
    <property type="term" value="F:transcription cis-regulatory region binding"/>
    <property type="evidence" value="ECO:0007669"/>
    <property type="project" value="TreeGrafter"/>
</dbReference>
<dbReference type="PRINTS" id="PR00455">
    <property type="entry name" value="HTHTETR"/>
</dbReference>
<dbReference type="InterPro" id="IPR023772">
    <property type="entry name" value="DNA-bd_HTH_TetR-type_CS"/>
</dbReference>
<evidence type="ECO:0000313" key="7">
    <source>
        <dbReference type="Proteomes" id="UP000198282"/>
    </source>
</evidence>
<dbReference type="Gene3D" id="1.10.357.10">
    <property type="entry name" value="Tetracycline Repressor, domain 2"/>
    <property type="match status" value="1"/>
</dbReference>
<dbReference type="GO" id="GO:0003700">
    <property type="term" value="F:DNA-binding transcription factor activity"/>
    <property type="evidence" value="ECO:0007669"/>
    <property type="project" value="TreeGrafter"/>
</dbReference>
<reference evidence="6 7" key="1">
    <citation type="submission" date="2017-06" db="EMBL/GenBank/DDBJ databases">
        <authorList>
            <person name="Kim H.J."/>
            <person name="Triplett B.A."/>
        </authorList>
    </citation>
    <scope>NUCLEOTIDE SEQUENCE [LARGE SCALE GENOMIC DNA]</scope>
    <source>
        <strain evidence="6 7">CGMCC 4.2132</strain>
    </source>
</reference>
<dbReference type="SUPFAM" id="SSF46689">
    <property type="entry name" value="Homeodomain-like"/>
    <property type="match status" value="1"/>
</dbReference>
<dbReference type="RefSeq" id="WP_089209965.1">
    <property type="nucleotide sequence ID" value="NZ_FZOD01000028.1"/>
</dbReference>
<dbReference type="Pfam" id="PF21597">
    <property type="entry name" value="TetR_C_43"/>
    <property type="match status" value="1"/>
</dbReference>
<dbReference type="InterPro" id="IPR050109">
    <property type="entry name" value="HTH-type_TetR-like_transc_reg"/>
</dbReference>
<organism evidence="6 7">
    <name type="scientific">Streptosporangium subroseum</name>
    <dbReference type="NCBI Taxonomy" id="106412"/>
    <lineage>
        <taxon>Bacteria</taxon>
        <taxon>Bacillati</taxon>
        <taxon>Actinomycetota</taxon>
        <taxon>Actinomycetes</taxon>
        <taxon>Streptosporangiales</taxon>
        <taxon>Streptosporangiaceae</taxon>
        <taxon>Streptosporangium</taxon>
    </lineage>
</organism>
<keyword evidence="2 4" id="KW-0238">DNA-binding</keyword>
<dbReference type="PROSITE" id="PS50977">
    <property type="entry name" value="HTH_TETR_2"/>
    <property type="match status" value="1"/>
</dbReference>
<keyword evidence="3" id="KW-0804">Transcription</keyword>
<dbReference type="InterPro" id="IPR049445">
    <property type="entry name" value="TetR_SbtR-like_C"/>
</dbReference>